<feature type="domain" description="Fe2OG dioxygenase" evidence="8">
    <location>
        <begin position="138"/>
        <end position="247"/>
    </location>
</feature>
<dbReference type="Proteomes" id="UP000494206">
    <property type="component" value="Unassembled WGS sequence"/>
</dbReference>
<evidence type="ECO:0000259" key="8">
    <source>
        <dbReference type="PROSITE" id="PS51471"/>
    </source>
</evidence>
<proteinExistence type="predicted"/>
<dbReference type="InterPro" id="IPR006620">
    <property type="entry name" value="Pro_4_hyd_alph"/>
</dbReference>
<comment type="caution">
    <text evidence="9">The sequence shown here is derived from an EMBL/GenBank/DDBJ whole genome shotgun (WGS) entry which is preliminary data.</text>
</comment>
<evidence type="ECO:0000313" key="10">
    <source>
        <dbReference type="Proteomes" id="UP000494206"/>
    </source>
</evidence>
<dbReference type="GO" id="GO:0004656">
    <property type="term" value="F:procollagen-proline 4-dioxygenase activity"/>
    <property type="evidence" value="ECO:0007669"/>
    <property type="project" value="TreeGrafter"/>
</dbReference>
<keyword evidence="5" id="KW-0560">Oxidoreductase</keyword>
<reference evidence="9 10" key="1">
    <citation type="submission" date="2020-04" db="EMBL/GenBank/DDBJ databases">
        <authorList>
            <person name="Laetsch R D."/>
            <person name="Stevens L."/>
            <person name="Kumar S."/>
            <person name="Blaxter L. M."/>
        </authorList>
    </citation>
    <scope>NUCLEOTIDE SEQUENCE [LARGE SCALE GENOMIC DNA]</scope>
</reference>
<evidence type="ECO:0000256" key="2">
    <source>
        <dbReference type="ARBA" id="ARBA00022723"/>
    </source>
</evidence>
<keyword evidence="6" id="KW-0408">Iron</keyword>
<keyword evidence="4" id="KW-0223">Dioxygenase</keyword>
<dbReference type="PANTHER" id="PTHR10869:SF210">
    <property type="entry name" value="FE2OG DIOXYGENASE DOMAIN-CONTAINING PROTEIN"/>
    <property type="match status" value="1"/>
</dbReference>
<dbReference type="Gene3D" id="2.60.120.620">
    <property type="entry name" value="q2cbj1_9rhob like domain"/>
    <property type="match status" value="1"/>
</dbReference>
<dbReference type="PANTHER" id="PTHR10869">
    <property type="entry name" value="PROLYL 4-HYDROXYLASE ALPHA SUBUNIT"/>
    <property type="match status" value="1"/>
</dbReference>
<comment type="cofactor">
    <cofactor evidence="1">
        <name>L-ascorbate</name>
        <dbReference type="ChEBI" id="CHEBI:38290"/>
    </cofactor>
</comment>
<keyword evidence="2" id="KW-0479">Metal-binding</keyword>
<evidence type="ECO:0000256" key="4">
    <source>
        <dbReference type="ARBA" id="ARBA00022964"/>
    </source>
</evidence>
<dbReference type="SMART" id="SM00702">
    <property type="entry name" value="P4Hc"/>
    <property type="match status" value="1"/>
</dbReference>
<evidence type="ECO:0000256" key="7">
    <source>
        <dbReference type="SAM" id="SignalP"/>
    </source>
</evidence>
<dbReference type="Pfam" id="PF13640">
    <property type="entry name" value="2OG-FeII_Oxy_3"/>
    <property type="match status" value="1"/>
</dbReference>
<dbReference type="OrthoDB" id="420380at2759"/>
<evidence type="ECO:0000256" key="5">
    <source>
        <dbReference type="ARBA" id="ARBA00023002"/>
    </source>
</evidence>
<name>A0A8S1EEV9_9PELO</name>
<feature type="chain" id="PRO_5035879778" description="Fe2OG dioxygenase domain-containing protein" evidence="7">
    <location>
        <begin position="19"/>
        <end position="270"/>
    </location>
</feature>
<dbReference type="InterPro" id="IPR045054">
    <property type="entry name" value="P4HA-like"/>
</dbReference>
<accession>A0A8S1EEV9</accession>
<dbReference type="GO" id="GO:0005506">
    <property type="term" value="F:iron ion binding"/>
    <property type="evidence" value="ECO:0007669"/>
    <property type="project" value="InterPro"/>
</dbReference>
<dbReference type="PROSITE" id="PS51471">
    <property type="entry name" value="FE2OG_OXY"/>
    <property type="match status" value="1"/>
</dbReference>
<keyword evidence="7" id="KW-0732">Signal</keyword>
<dbReference type="InterPro" id="IPR005123">
    <property type="entry name" value="Oxoglu/Fe-dep_dioxygenase_dom"/>
</dbReference>
<dbReference type="FunFam" id="2.60.120.620:FF:000030">
    <property type="entry name" value="Proline HYdroxylase"/>
    <property type="match status" value="1"/>
</dbReference>
<evidence type="ECO:0000256" key="3">
    <source>
        <dbReference type="ARBA" id="ARBA00022896"/>
    </source>
</evidence>
<feature type="signal peptide" evidence="7">
    <location>
        <begin position="1"/>
        <end position="18"/>
    </location>
</feature>
<dbReference type="InterPro" id="IPR044862">
    <property type="entry name" value="Pro_4_hyd_alph_FE2OG_OXY"/>
</dbReference>
<dbReference type="EMBL" id="CADEPM010000001">
    <property type="protein sequence ID" value="CAB3398688.1"/>
    <property type="molecule type" value="Genomic_DNA"/>
</dbReference>
<evidence type="ECO:0000313" key="9">
    <source>
        <dbReference type="EMBL" id="CAB3398688.1"/>
    </source>
</evidence>
<keyword evidence="3" id="KW-0847">Vitamin C</keyword>
<gene>
    <name evidence="9" type="ORF">CBOVIS_LOCUS1934</name>
</gene>
<evidence type="ECO:0000256" key="1">
    <source>
        <dbReference type="ARBA" id="ARBA00001961"/>
    </source>
</evidence>
<dbReference type="AlphaFoldDB" id="A0A8S1EEV9"/>
<sequence length="270" mass="30542">MLPDGALLFLLSIPSIAGFVGESLWPKTSLELCDHPENIPLTIEMSCFYVFNNLHPVKLEIVNFDPILVIYRDILTATQVDGFLEVFRNRTLERAETIGPKSDARQANNTFFFFNDSPITQSISETLATSIPYINFETSEEISALSYLPGGHYVEHYDYIDYNENYTDWFFENYGNRFATVIMVFKTADEGGCTAFPVMNKSIRANPGDAFMWFNMMADEQMDAASLHSGCPVYKGEKIVATVWTRAADQPLLMNAVDPGPIDIFRLLFN</sequence>
<organism evidence="9 10">
    <name type="scientific">Caenorhabditis bovis</name>
    <dbReference type="NCBI Taxonomy" id="2654633"/>
    <lineage>
        <taxon>Eukaryota</taxon>
        <taxon>Metazoa</taxon>
        <taxon>Ecdysozoa</taxon>
        <taxon>Nematoda</taxon>
        <taxon>Chromadorea</taxon>
        <taxon>Rhabditida</taxon>
        <taxon>Rhabditina</taxon>
        <taxon>Rhabditomorpha</taxon>
        <taxon>Rhabditoidea</taxon>
        <taxon>Rhabditidae</taxon>
        <taxon>Peloderinae</taxon>
        <taxon>Caenorhabditis</taxon>
    </lineage>
</organism>
<keyword evidence="10" id="KW-1185">Reference proteome</keyword>
<protein>
    <recommendedName>
        <fullName evidence="8">Fe2OG dioxygenase domain-containing protein</fullName>
    </recommendedName>
</protein>
<evidence type="ECO:0000256" key="6">
    <source>
        <dbReference type="ARBA" id="ARBA00023004"/>
    </source>
</evidence>
<dbReference type="GO" id="GO:0031418">
    <property type="term" value="F:L-ascorbic acid binding"/>
    <property type="evidence" value="ECO:0007669"/>
    <property type="project" value="UniProtKB-KW"/>
</dbReference>
<dbReference type="GO" id="GO:0005783">
    <property type="term" value="C:endoplasmic reticulum"/>
    <property type="evidence" value="ECO:0007669"/>
    <property type="project" value="TreeGrafter"/>
</dbReference>